<accession>A0A175RBZ2</accession>
<dbReference type="EMBL" id="LDPZ01000016">
    <property type="protein sequence ID" value="KTQ96363.1"/>
    <property type="molecule type" value="Genomic_DNA"/>
</dbReference>
<dbReference type="AlphaFoldDB" id="A0A175RBZ2"/>
<sequence length="91" mass="10520">MCVRTRPERDLSPSKLWRDDLDRNKCPIDRVACETRLLAADQEFAYYRIYAVGADKDICSKPPLIAQNHFRVTGAIFNSYNLAARFYTDTT</sequence>
<proteinExistence type="predicted"/>
<comment type="caution">
    <text evidence="1">The sequence shown here is derived from an EMBL/GenBank/DDBJ whole genome shotgun (WGS) entry which is preliminary data.</text>
</comment>
<protein>
    <submittedName>
        <fullName evidence="1">Uncharacterized protein</fullName>
    </submittedName>
</protein>
<reference evidence="1 2" key="1">
    <citation type="journal article" date="2016" name="Front. Microbiol.">
        <title>Genomic Resource of Rice Seed Associated Bacteria.</title>
        <authorList>
            <person name="Midha S."/>
            <person name="Bansal K."/>
            <person name="Sharma S."/>
            <person name="Kumar N."/>
            <person name="Patil P.P."/>
            <person name="Chaudhry V."/>
            <person name="Patil P.B."/>
        </authorList>
    </citation>
    <scope>NUCLEOTIDE SEQUENCE [LARGE SCALE GENOMIC DNA]</scope>
    <source>
        <strain evidence="1 2">NS226</strain>
    </source>
</reference>
<evidence type="ECO:0000313" key="2">
    <source>
        <dbReference type="Proteomes" id="UP000078272"/>
    </source>
</evidence>
<organism evidence="1 2">
    <name type="scientific">Aureimonas ureilytica</name>
    <dbReference type="NCBI Taxonomy" id="401562"/>
    <lineage>
        <taxon>Bacteria</taxon>
        <taxon>Pseudomonadati</taxon>
        <taxon>Pseudomonadota</taxon>
        <taxon>Alphaproteobacteria</taxon>
        <taxon>Hyphomicrobiales</taxon>
        <taxon>Aurantimonadaceae</taxon>
        <taxon>Aureimonas</taxon>
    </lineage>
</organism>
<name>A0A175RBZ2_9HYPH</name>
<evidence type="ECO:0000313" key="1">
    <source>
        <dbReference type="EMBL" id="KTQ96363.1"/>
    </source>
</evidence>
<gene>
    <name evidence="1" type="ORF">NS226_08340</name>
</gene>
<dbReference type="Proteomes" id="UP000078272">
    <property type="component" value="Unassembled WGS sequence"/>
</dbReference>